<sequence>MSVSKRQTPARSTLDDGVSGLSLQDVALETAAIGARLHFTGTKTQPLVPPISQSSTYILDKVEDFLGSLADGGSIYSRLSNESAESVECAINALEQGAGSLVFSSGMGAVSAIFFGFLKTGDHVVCQTPAYSGTIDLLKQMADSFKIEITWVKAGGPVEEYKKNLKPNTRVTITTQSTHTGTQTYVLTGCAVLSRYSGIPLLRPLQIC</sequence>
<protein>
    <submittedName>
        <fullName evidence="4">Uncharacterized protein</fullName>
    </submittedName>
</protein>
<dbReference type="SUPFAM" id="SSF53383">
    <property type="entry name" value="PLP-dependent transferases"/>
    <property type="match status" value="1"/>
</dbReference>
<proteinExistence type="inferred from homology"/>
<evidence type="ECO:0000313" key="4">
    <source>
        <dbReference type="EMBL" id="KAK7114380.1"/>
    </source>
</evidence>
<accession>A0AAN9GPR1</accession>
<evidence type="ECO:0000256" key="1">
    <source>
        <dbReference type="ARBA" id="ARBA00001933"/>
    </source>
</evidence>
<evidence type="ECO:0000256" key="3">
    <source>
        <dbReference type="RuleBase" id="RU362118"/>
    </source>
</evidence>
<dbReference type="GO" id="GO:0016846">
    <property type="term" value="F:carbon-sulfur lyase activity"/>
    <property type="evidence" value="ECO:0007669"/>
    <property type="project" value="TreeGrafter"/>
</dbReference>
<comment type="similarity">
    <text evidence="3">Belongs to the trans-sulfuration enzymes family.</text>
</comment>
<evidence type="ECO:0000313" key="5">
    <source>
        <dbReference type="Proteomes" id="UP001374579"/>
    </source>
</evidence>
<comment type="caution">
    <text evidence="4">The sequence shown here is derived from an EMBL/GenBank/DDBJ whole genome shotgun (WGS) entry which is preliminary data.</text>
</comment>
<keyword evidence="2 3" id="KW-0663">Pyridoxal phosphate</keyword>
<dbReference type="PANTHER" id="PTHR11808:SF80">
    <property type="entry name" value="CYSTATHIONINE GAMMA-LYASE"/>
    <property type="match status" value="1"/>
</dbReference>
<keyword evidence="5" id="KW-1185">Reference proteome</keyword>
<dbReference type="EMBL" id="JBAMIC010000001">
    <property type="protein sequence ID" value="KAK7114380.1"/>
    <property type="molecule type" value="Genomic_DNA"/>
</dbReference>
<organism evidence="4 5">
    <name type="scientific">Littorina saxatilis</name>
    <dbReference type="NCBI Taxonomy" id="31220"/>
    <lineage>
        <taxon>Eukaryota</taxon>
        <taxon>Metazoa</taxon>
        <taxon>Spiralia</taxon>
        <taxon>Lophotrochozoa</taxon>
        <taxon>Mollusca</taxon>
        <taxon>Gastropoda</taxon>
        <taxon>Caenogastropoda</taxon>
        <taxon>Littorinimorpha</taxon>
        <taxon>Littorinoidea</taxon>
        <taxon>Littorinidae</taxon>
        <taxon>Littorina</taxon>
    </lineage>
</organism>
<dbReference type="PANTHER" id="PTHR11808">
    <property type="entry name" value="TRANS-SULFURATION ENZYME FAMILY MEMBER"/>
    <property type="match status" value="1"/>
</dbReference>
<dbReference type="GO" id="GO:0005737">
    <property type="term" value="C:cytoplasm"/>
    <property type="evidence" value="ECO:0007669"/>
    <property type="project" value="TreeGrafter"/>
</dbReference>
<dbReference type="InterPro" id="IPR015421">
    <property type="entry name" value="PyrdxlP-dep_Trfase_major"/>
</dbReference>
<gene>
    <name evidence="4" type="ORF">V1264_000448</name>
</gene>
<dbReference type="GO" id="GO:0030170">
    <property type="term" value="F:pyridoxal phosphate binding"/>
    <property type="evidence" value="ECO:0007669"/>
    <property type="project" value="InterPro"/>
</dbReference>
<dbReference type="InterPro" id="IPR000277">
    <property type="entry name" value="Cys/Met-Metab_PyrdxlP-dep_enz"/>
</dbReference>
<dbReference type="GO" id="GO:0019346">
    <property type="term" value="P:transsulfuration"/>
    <property type="evidence" value="ECO:0007669"/>
    <property type="project" value="InterPro"/>
</dbReference>
<dbReference type="AlphaFoldDB" id="A0AAN9GPR1"/>
<comment type="cofactor">
    <cofactor evidence="1 3">
        <name>pyridoxal 5'-phosphate</name>
        <dbReference type="ChEBI" id="CHEBI:597326"/>
    </cofactor>
</comment>
<dbReference type="Proteomes" id="UP001374579">
    <property type="component" value="Unassembled WGS sequence"/>
</dbReference>
<dbReference type="Pfam" id="PF01053">
    <property type="entry name" value="Cys_Met_Meta_PP"/>
    <property type="match status" value="1"/>
</dbReference>
<name>A0AAN9GPR1_9CAEN</name>
<dbReference type="Gene3D" id="3.40.640.10">
    <property type="entry name" value="Type I PLP-dependent aspartate aminotransferase-like (Major domain)"/>
    <property type="match status" value="1"/>
</dbReference>
<reference evidence="4 5" key="1">
    <citation type="submission" date="2024-02" db="EMBL/GenBank/DDBJ databases">
        <title>Chromosome-scale genome assembly of the rough periwinkle Littorina saxatilis.</title>
        <authorList>
            <person name="De Jode A."/>
            <person name="Faria R."/>
            <person name="Formenti G."/>
            <person name="Sims Y."/>
            <person name="Smith T.P."/>
            <person name="Tracey A."/>
            <person name="Wood J.M.D."/>
            <person name="Zagrodzka Z.B."/>
            <person name="Johannesson K."/>
            <person name="Butlin R.K."/>
            <person name="Leder E.H."/>
        </authorList>
    </citation>
    <scope>NUCLEOTIDE SEQUENCE [LARGE SCALE GENOMIC DNA]</scope>
    <source>
        <strain evidence="4">Snail1</strain>
        <tissue evidence="4">Muscle</tissue>
    </source>
</reference>
<dbReference type="InterPro" id="IPR015424">
    <property type="entry name" value="PyrdxlP-dep_Trfase"/>
</dbReference>
<evidence type="ECO:0000256" key="2">
    <source>
        <dbReference type="ARBA" id="ARBA00022898"/>
    </source>
</evidence>